<gene>
    <name evidence="1" type="ORF">METZ01_LOCUS61109</name>
</gene>
<evidence type="ECO:0008006" key="2">
    <source>
        <dbReference type="Google" id="ProtNLM"/>
    </source>
</evidence>
<proteinExistence type="predicted"/>
<protein>
    <recommendedName>
        <fullName evidence="2">Blue (type 1) copper domain-containing protein</fullName>
    </recommendedName>
</protein>
<dbReference type="EMBL" id="UINC01003665">
    <property type="protein sequence ID" value="SVA08255.1"/>
    <property type="molecule type" value="Genomic_DNA"/>
</dbReference>
<dbReference type="AlphaFoldDB" id="A0A381SW55"/>
<reference evidence="1" key="1">
    <citation type="submission" date="2018-05" db="EMBL/GenBank/DDBJ databases">
        <authorList>
            <person name="Lanie J.A."/>
            <person name="Ng W.-L."/>
            <person name="Kazmierczak K.M."/>
            <person name="Andrzejewski T.M."/>
            <person name="Davidsen T.M."/>
            <person name="Wayne K.J."/>
            <person name="Tettelin H."/>
            <person name="Glass J.I."/>
            <person name="Rusch D."/>
            <person name="Podicherti R."/>
            <person name="Tsui H.-C.T."/>
            <person name="Winkler M.E."/>
        </authorList>
    </citation>
    <scope>NUCLEOTIDE SEQUENCE</scope>
</reference>
<dbReference type="SUPFAM" id="SSF49464">
    <property type="entry name" value="Carboxypeptidase regulatory domain-like"/>
    <property type="match status" value="1"/>
</dbReference>
<accession>A0A381SW55</accession>
<dbReference type="InterPro" id="IPR008969">
    <property type="entry name" value="CarboxyPept-like_regulatory"/>
</dbReference>
<organism evidence="1">
    <name type="scientific">marine metagenome</name>
    <dbReference type="NCBI Taxonomy" id="408172"/>
    <lineage>
        <taxon>unclassified sequences</taxon>
        <taxon>metagenomes</taxon>
        <taxon>ecological metagenomes</taxon>
    </lineage>
</organism>
<sequence length="218" mass="23650">MTQFFSIPTLLFIGTVWFVHLGCTPVTEPTEERRNVPITATNVEGVVVKGLAPSVAGGFHSAILFEQDESPAKPLPRATVTMDQRGLVFVPGLLVARVGQEVAFTNGDDVLHNVHVTNAATLETIFNVATPSNGAYLHIFESVGTYSVSCDVHPAMAAYILVTEAEYAVVAQRGGQFALSDIPLGRYTVRVWNVDAKRRSVRKIDITKDAELNLVTPE</sequence>
<name>A0A381SW55_9ZZZZ</name>
<dbReference type="InterPro" id="IPR008972">
    <property type="entry name" value="Cupredoxin"/>
</dbReference>
<dbReference type="SUPFAM" id="SSF49503">
    <property type="entry name" value="Cupredoxins"/>
    <property type="match status" value="1"/>
</dbReference>
<dbReference type="Gene3D" id="2.60.40.420">
    <property type="entry name" value="Cupredoxins - blue copper proteins"/>
    <property type="match status" value="1"/>
</dbReference>
<evidence type="ECO:0000313" key="1">
    <source>
        <dbReference type="EMBL" id="SVA08255.1"/>
    </source>
</evidence>